<organism evidence="7 8">
    <name type="scientific">Octopus sinensis</name>
    <name type="common">East Asian common octopus</name>
    <dbReference type="NCBI Taxonomy" id="2607531"/>
    <lineage>
        <taxon>Eukaryota</taxon>
        <taxon>Metazoa</taxon>
        <taxon>Spiralia</taxon>
        <taxon>Lophotrochozoa</taxon>
        <taxon>Mollusca</taxon>
        <taxon>Cephalopoda</taxon>
        <taxon>Coleoidea</taxon>
        <taxon>Octopodiformes</taxon>
        <taxon>Octopoda</taxon>
        <taxon>Incirrata</taxon>
        <taxon>Octopodidae</taxon>
        <taxon>Octopus</taxon>
    </lineage>
</organism>
<dbReference type="Gene3D" id="2.60.40.1930">
    <property type="match status" value="2"/>
</dbReference>
<dbReference type="Pfam" id="PF00207">
    <property type="entry name" value="A2M"/>
    <property type="match status" value="1"/>
</dbReference>
<evidence type="ECO:0000259" key="4">
    <source>
        <dbReference type="SMART" id="SM01359"/>
    </source>
</evidence>
<keyword evidence="7" id="KW-1185">Reference proteome</keyword>
<dbReference type="Gene3D" id="2.60.40.1940">
    <property type="match status" value="1"/>
</dbReference>
<dbReference type="Pfam" id="PF01835">
    <property type="entry name" value="MG2"/>
    <property type="match status" value="1"/>
</dbReference>
<dbReference type="Proteomes" id="UP000515154">
    <property type="component" value="Linkage group LG1"/>
</dbReference>
<keyword evidence="1 2" id="KW-1015">Disulfide bond</keyword>
<dbReference type="InterPro" id="IPR008930">
    <property type="entry name" value="Terpenoid_cyclase/PrenylTrfase"/>
</dbReference>
<feature type="chain" id="PRO_5045019718" evidence="3">
    <location>
        <begin position="17"/>
        <end position="1567"/>
    </location>
</feature>
<evidence type="ECO:0000259" key="5">
    <source>
        <dbReference type="SMART" id="SM01360"/>
    </source>
</evidence>
<sequence length="1567" mass="179368">MLRALICAALFSFALSVDMETILSNSNGYKLDTKVTYLIAVPRKIRPNQVIQIFTTITRLEYGPLILKLSIVRDNFEYGRTTLEFNMPASRIMQLQISQNLPPGQYKVKIEANPISNPSSQVFTREADIMFDEKFASVFIQTNKPVYCQGQKVFFRVVQVYPDLMPVYGSLTIYVKDPTGFVVRRWLGQQTNAGGIVSENFELADQPKFGNWSIAVHASNIIYEHYFRVEEFWTPRFDVNVTVSPYFMDDVDSIGGVVMANHTSGKATIGSAVIKLTIVPPNQNYRYNKTNDHLPFLQKEVEYFNGRIDFRFGMSEILNQMRAKMFSNLRDSELIFNVTVFDWFLAMSQNGSATSHCFSSRVKLHWVGDAVRSFKPNTLVSVTLALMKQDGSRVNDERKEVNMEISVKNLNGRTSPFAAERKRPVKGFVTFDINVGSDVEIITFTASYEDSEDAKLIASRYFSESQTYISVTTSTKNPMVNEFMVFHVTTSAYVEKVFYQIVAKGNILLGDELVMGTSRRKTFSVALSRRMVPTARIVVYFIRSANQEVVVDVLNFFINGAANNEVRATFNRGKDFTRDTIEINAYADPGSYVAFAAVPYDLYIRGMGAGITQNKLIDELYTYDEPANSTYRHLWRVSEAEYKYVFFSANGYGMDADSTFLRAGLLILTDANITQKFNTCNTDPNYYPCYLSGCYSEQQRCDKRFDCADGADEHECKYETKEKLITDIDRVSRVQRFYDDSSWIWQEYFVKPDGRVDFRIKTPKYPLTWVMHGLSISRDLGLGIMAAPVMYDASRYMYIQVEAPTYVVRGEQIGFRVTVFNFWDKDDFIEVLVTAHASPYHKFVLVGELGLVQSYSPELADGDMQTIVFLEPGQSKDIYMPVIPIIQNGCFDVEISASCFMERDFVIHRVCVKSDGILNYYHIPYLVDLITQASVIVPNFDIPINAQFIQPEQREHDYVPGSGKAASYIFGDVVTPGFFEEYLNAENLLYRPYGVAENIAFNFAYNVLTLKFKKASKQLSDETLRTSLKYLNIALQRILSYMNEDGSFSMSRDRQKKSIWLTAFIVKTLYAAREGEWENDFFVPLELIKTMVSWLCSQQNSTGVFDTEYYVYDRKMSSRTSWQNSILQMDPMALTAYVYIALHSVSKGTNDAGPCAVTARNTAAQYLSQHSHTIKDEDIFTLAITTYALSLSNQKSAAIYDRLWKLHKGDEEKYFSEPDRPIPANPSKTIDSIRYLEPRIEQINDAFSVQTTAYALLAHIKLNRGKENRDSLMKWLNSMRNTVGGMSSTQDTITALEALYQYTQVDPNRNVFNMKLDVWSVANNNSKQLVYMTQNNYTHMSVVKVGPHVYSYVRAQILGTGRAMFQLTSTVNVEYLHQLKQSPESDIYDIKIAQLKFTGRNDSIMDMKICVSWKFTTWSLVSGMSVLEVDIPTGYVILNSTLRQYVQSGVVPNLIRAESYNRKIVYYFDSLDQSSSCVDFRANRWYPVANATIQHRIRVYDYYEPGLYRTTLYITNNLFQLNICYVCGSFQCPYCPQFNTANIIKCTITIFCLLLTMFLQRYMLRTS</sequence>
<dbReference type="Gene3D" id="2.60.40.690">
    <property type="entry name" value="Alpha-macroglobulin, receptor-binding domain"/>
    <property type="match status" value="1"/>
</dbReference>
<comment type="caution">
    <text evidence="2">Lacks conserved residue(s) required for the propagation of feature annotation.</text>
</comment>
<gene>
    <name evidence="8 9" type="primary">LOC115217895</name>
</gene>
<dbReference type="SMART" id="SM01360">
    <property type="entry name" value="A2M"/>
    <property type="match status" value="1"/>
</dbReference>
<dbReference type="InterPro" id="IPR036055">
    <property type="entry name" value="LDL_receptor-like_sf"/>
</dbReference>
<dbReference type="InterPro" id="IPR036595">
    <property type="entry name" value="A-macroglobulin_rcpt-bd_sf"/>
</dbReference>
<evidence type="ECO:0000313" key="9">
    <source>
        <dbReference type="RefSeq" id="XP_036359606.1"/>
    </source>
</evidence>
<dbReference type="PANTHER" id="PTHR11412:SF146">
    <property type="entry name" value="CD109 ANTIGEN"/>
    <property type="match status" value="1"/>
</dbReference>
<dbReference type="Gene3D" id="2.60.40.2950">
    <property type="match status" value="1"/>
</dbReference>
<dbReference type="GO" id="GO:0004866">
    <property type="term" value="F:endopeptidase inhibitor activity"/>
    <property type="evidence" value="ECO:0007669"/>
    <property type="project" value="InterPro"/>
</dbReference>
<feature type="domain" description="Alpha-macroglobulin receptor-binding" evidence="6">
    <location>
        <begin position="1422"/>
        <end position="1513"/>
    </location>
</feature>
<proteinExistence type="predicted"/>
<dbReference type="SMART" id="SM00192">
    <property type="entry name" value="LDLa"/>
    <property type="match status" value="1"/>
</dbReference>
<dbReference type="RefSeq" id="XP_029643477.1">
    <property type="nucleotide sequence ID" value="XM_029787617.2"/>
</dbReference>
<dbReference type="CDD" id="cd02891">
    <property type="entry name" value="A2M_like"/>
    <property type="match status" value="1"/>
</dbReference>
<dbReference type="SMART" id="SM01361">
    <property type="entry name" value="A2M_recep"/>
    <property type="match status" value="1"/>
</dbReference>
<evidence type="ECO:0000313" key="8">
    <source>
        <dbReference type="RefSeq" id="XP_029643477.1"/>
    </source>
</evidence>
<evidence type="ECO:0000313" key="7">
    <source>
        <dbReference type="Proteomes" id="UP000515154"/>
    </source>
</evidence>
<evidence type="ECO:0000259" key="6">
    <source>
        <dbReference type="SMART" id="SM01361"/>
    </source>
</evidence>
<dbReference type="InterPro" id="IPR011626">
    <property type="entry name" value="Alpha-macroglobulin_TED"/>
</dbReference>
<dbReference type="SUPFAM" id="SSF48239">
    <property type="entry name" value="Terpenoid cyclases/Protein prenyltransferases"/>
    <property type="match status" value="1"/>
</dbReference>
<dbReference type="Pfam" id="PF07678">
    <property type="entry name" value="TED_complement"/>
    <property type="match status" value="1"/>
</dbReference>
<dbReference type="InterPro" id="IPR002172">
    <property type="entry name" value="LDrepeatLR_classA_rpt"/>
</dbReference>
<dbReference type="SUPFAM" id="SSF57424">
    <property type="entry name" value="LDL receptor-like module"/>
    <property type="match status" value="1"/>
</dbReference>
<feature type="signal peptide" evidence="3">
    <location>
        <begin position="1"/>
        <end position="16"/>
    </location>
</feature>
<dbReference type="Pfam" id="PF07677">
    <property type="entry name" value="A2M_recep"/>
    <property type="match status" value="1"/>
</dbReference>
<dbReference type="InterPro" id="IPR050473">
    <property type="entry name" value="A2M/Complement_sys"/>
</dbReference>
<dbReference type="InterPro" id="IPR011625">
    <property type="entry name" value="A2M_N_BRD"/>
</dbReference>
<dbReference type="InterPro" id="IPR002890">
    <property type="entry name" value="MG2"/>
</dbReference>
<feature type="domain" description="Alpha-2-macroglobulin" evidence="5">
    <location>
        <begin position="742"/>
        <end position="833"/>
    </location>
</feature>
<dbReference type="CDD" id="cd00112">
    <property type="entry name" value="LDLa"/>
    <property type="match status" value="1"/>
</dbReference>
<evidence type="ECO:0000256" key="3">
    <source>
        <dbReference type="SAM" id="SignalP"/>
    </source>
</evidence>
<evidence type="ECO:0000256" key="1">
    <source>
        <dbReference type="ARBA" id="ARBA00023157"/>
    </source>
</evidence>
<feature type="disulfide bond" evidence="2">
    <location>
        <begin position="701"/>
        <end position="716"/>
    </location>
</feature>
<dbReference type="Pfam" id="PF07703">
    <property type="entry name" value="A2M_BRD"/>
    <property type="match status" value="1"/>
</dbReference>
<dbReference type="KEGG" id="osn:115217895"/>
<name>A0A6P7SZ87_9MOLL</name>
<dbReference type="RefSeq" id="XP_036359606.1">
    <property type="nucleotide sequence ID" value="XM_036503713.1"/>
</dbReference>
<feature type="domain" description="Alpha-2-macroglobulin bait region" evidence="4">
    <location>
        <begin position="469"/>
        <end position="602"/>
    </location>
</feature>
<dbReference type="InterPro" id="IPR001599">
    <property type="entry name" value="Macroglobln_a2"/>
</dbReference>
<feature type="disulfide bond" evidence="2">
    <location>
        <begin position="689"/>
        <end position="707"/>
    </location>
</feature>
<dbReference type="PANTHER" id="PTHR11412">
    <property type="entry name" value="MACROGLOBULIN / COMPLEMENT"/>
    <property type="match status" value="1"/>
</dbReference>
<dbReference type="Gene3D" id="2.60.40.10">
    <property type="entry name" value="Immunoglobulins"/>
    <property type="match status" value="1"/>
</dbReference>
<accession>A0A6P7SZ87</accession>
<dbReference type="SMART" id="SM01359">
    <property type="entry name" value="A2M_N_2"/>
    <property type="match status" value="1"/>
</dbReference>
<dbReference type="SUPFAM" id="SSF49410">
    <property type="entry name" value="Alpha-macroglobulin receptor domain"/>
    <property type="match status" value="1"/>
</dbReference>
<evidence type="ECO:0000256" key="2">
    <source>
        <dbReference type="PROSITE-ProRule" id="PRU00124"/>
    </source>
</evidence>
<keyword evidence="3" id="KW-0732">Signal</keyword>
<dbReference type="Gene3D" id="1.50.10.20">
    <property type="match status" value="1"/>
</dbReference>
<protein>
    <submittedName>
        <fullName evidence="8 9">C3 and PZP-like alpha-2-macroglobulin domain-containing protein 8</fullName>
    </submittedName>
</protein>
<dbReference type="PROSITE" id="PS50068">
    <property type="entry name" value="LDLRA_2"/>
    <property type="match status" value="1"/>
</dbReference>
<dbReference type="InterPro" id="IPR009048">
    <property type="entry name" value="A-macroglobulin_rcpt-bd"/>
</dbReference>
<dbReference type="Gene3D" id="2.20.130.20">
    <property type="match status" value="1"/>
</dbReference>
<dbReference type="GO" id="GO:0005615">
    <property type="term" value="C:extracellular space"/>
    <property type="evidence" value="ECO:0007669"/>
    <property type="project" value="InterPro"/>
</dbReference>
<reference evidence="8 9" key="1">
    <citation type="submission" date="2025-08" db="UniProtKB">
        <authorList>
            <consortium name="RefSeq"/>
        </authorList>
    </citation>
    <scope>IDENTIFICATION</scope>
</reference>
<dbReference type="InterPro" id="IPR013783">
    <property type="entry name" value="Ig-like_fold"/>
</dbReference>